<accession>A0AAV7PE26</accession>
<comment type="caution">
    <text evidence="2">The sequence shown here is derived from an EMBL/GenBank/DDBJ whole genome shotgun (WGS) entry which is preliminary data.</text>
</comment>
<organism evidence="2 3">
    <name type="scientific">Pleurodeles waltl</name>
    <name type="common">Iberian ribbed newt</name>
    <dbReference type="NCBI Taxonomy" id="8319"/>
    <lineage>
        <taxon>Eukaryota</taxon>
        <taxon>Metazoa</taxon>
        <taxon>Chordata</taxon>
        <taxon>Craniata</taxon>
        <taxon>Vertebrata</taxon>
        <taxon>Euteleostomi</taxon>
        <taxon>Amphibia</taxon>
        <taxon>Batrachia</taxon>
        <taxon>Caudata</taxon>
        <taxon>Salamandroidea</taxon>
        <taxon>Salamandridae</taxon>
        <taxon>Pleurodelinae</taxon>
        <taxon>Pleurodeles</taxon>
    </lineage>
</organism>
<feature type="region of interest" description="Disordered" evidence="1">
    <location>
        <begin position="19"/>
        <end position="59"/>
    </location>
</feature>
<dbReference type="EMBL" id="JANPWB010000011">
    <property type="protein sequence ID" value="KAJ1126044.1"/>
    <property type="molecule type" value="Genomic_DNA"/>
</dbReference>
<name>A0AAV7PE26_PLEWA</name>
<keyword evidence="3" id="KW-1185">Reference proteome</keyword>
<feature type="region of interest" description="Disordered" evidence="1">
    <location>
        <begin position="72"/>
        <end position="110"/>
    </location>
</feature>
<dbReference type="Proteomes" id="UP001066276">
    <property type="component" value="Chromosome 7"/>
</dbReference>
<reference evidence="2" key="1">
    <citation type="journal article" date="2022" name="bioRxiv">
        <title>Sequencing and chromosome-scale assembly of the giantPleurodeles waltlgenome.</title>
        <authorList>
            <person name="Brown T."/>
            <person name="Elewa A."/>
            <person name="Iarovenko S."/>
            <person name="Subramanian E."/>
            <person name="Araus A.J."/>
            <person name="Petzold A."/>
            <person name="Susuki M."/>
            <person name="Suzuki K.-i.T."/>
            <person name="Hayashi T."/>
            <person name="Toyoda A."/>
            <person name="Oliveira C."/>
            <person name="Osipova E."/>
            <person name="Leigh N.D."/>
            <person name="Simon A."/>
            <person name="Yun M.H."/>
        </authorList>
    </citation>
    <scope>NUCLEOTIDE SEQUENCE</scope>
    <source>
        <strain evidence="2">20211129_DDA</strain>
        <tissue evidence="2">Liver</tissue>
    </source>
</reference>
<sequence length="160" mass="16758">MGVPSRGAPALCAASALGAHGSGLREPSGTSLAAPQSRPRPPVCAVTSGAGPRSRGTDLKPHLLRCQCFLPSCRDGPRAREDRGSSLRPDLGSEGWSQSPATQADGPRPFSLGSAAPSCSLFSGVRSALFRKIVLRFRCPTFEQAAPYTVKGCMHLEQDI</sequence>
<evidence type="ECO:0000256" key="1">
    <source>
        <dbReference type="SAM" id="MobiDB-lite"/>
    </source>
</evidence>
<gene>
    <name evidence="2" type="ORF">NDU88_004457</name>
</gene>
<dbReference type="AlphaFoldDB" id="A0AAV7PE26"/>
<feature type="compositionally biased region" description="Basic and acidic residues" evidence="1">
    <location>
        <begin position="75"/>
        <end position="85"/>
    </location>
</feature>
<evidence type="ECO:0000313" key="2">
    <source>
        <dbReference type="EMBL" id="KAJ1126044.1"/>
    </source>
</evidence>
<evidence type="ECO:0000313" key="3">
    <source>
        <dbReference type="Proteomes" id="UP001066276"/>
    </source>
</evidence>
<protein>
    <submittedName>
        <fullName evidence="2">Uncharacterized protein</fullName>
    </submittedName>
</protein>
<proteinExistence type="predicted"/>